<dbReference type="EMBL" id="LVVT01000022">
    <property type="protein sequence ID" value="TQS81502.1"/>
    <property type="molecule type" value="Genomic_DNA"/>
</dbReference>
<proteinExistence type="predicted"/>
<keyword evidence="1" id="KW-1133">Transmembrane helix</keyword>
<sequence>MSPDGKRNQLIQAIGFSIIAIGLAVLLVTYFEASMLLIVPIALLVIGAYVMIAVGILGRNKNNWNAGEKKTGRILFAGSLLAVVGILFIANYIWPGNEIILLALALIWLGVSVMLMSKKTDSFASGRKVAN</sequence>
<reference evidence="2" key="1">
    <citation type="submission" date="2016-03" db="EMBL/GenBank/DDBJ databases">
        <authorList>
            <person name="Borrel G."/>
            <person name="Mccann A."/>
            <person name="O'Toole P.W."/>
        </authorList>
    </citation>
    <scope>NUCLEOTIDE SEQUENCE</scope>
    <source>
        <strain evidence="2">183</strain>
    </source>
</reference>
<keyword evidence="1" id="KW-0472">Membrane</keyword>
<feature type="transmembrane region" description="Helical" evidence="1">
    <location>
        <begin position="37"/>
        <end position="58"/>
    </location>
</feature>
<evidence type="ECO:0000313" key="2">
    <source>
        <dbReference type="EMBL" id="TQS81502.1"/>
    </source>
</evidence>
<dbReference type="GeneID" id="41322592"/>
<protein>
    <submittedName>
        <fullName evidence="2">Uncharacterized protein</fullName>
    </submittedName>
</protein>
<accession>A0A8J8TEE2</accession>
<organism evidence="2 3">
    <name type="scientific">Candidatus Methanomassiliicoccus intestinalis</name>
    <dbReference type="NCBI Taxonomy" id="1406512"/>
    <lineage>
        <taxon>Archaea</taxon>
        <taxon>Methanobacteriati</taxon>
        <taxon>Thermoplasmatota</taxon>
        <taxon>Thermoplasmata</taxon>
        <taxon>Methanomassiliicoccales</taxon>
        <taxon>Methanomassiliicoccaceae</taxon>
        <taxon>Methanomassiliicoccus</taxon>
    </lineage>
</organism>
<gene>
    <name evidence="2" type="ORF">A3207_03615</name>
</gene>
<feature type="transmembrane region" description="Helical" evidence="1">
    <location>
        <begin position="12"/>
        <end position="31"/>
    </location>
</feature>
<keyword evidence="1" id="KW-0812">Transmembrane</keyword>
<dbReference type="Proteomes" id="UP000752814">
    <property type="component" value="Unassembled WGS sequence"/>
</dbReference>
<comment type="caution">
    <text evidence="2">The sequence shown here is derived from an EMBL/GenBank/DDBJ whole genome shotgun (WGS) entry which is preliminary data.</text>
</comment>
<dbReference type="AlphaFoldDB" id="A0A8J8TEE2"/>
<feature type="transmembrane region" description="Helical" evidence="1">
    <location>
        <begin position="74"/>
        <end position="93"/>
    </location>
</feature>
<evidence type="ECO:0000256" key="1">
    <source>
        <dbReference type="SAM" id="Phobius"/>
    </source>
</evidence>
<name>A0A8J8TEE2_9ARCH</name>
<feature type="transmembrane region" description="Helical" evidence="1">
    <location>
        <begin position="99"/>
        <end position="117"/>
    </location>
</feature>
<evidence type="ECO:0000313" key="3">
    <source>
        <dbReference type="Proteomes" id="UP000752814"/>
    </source>
</evidence>
<dbReference type="RefSeq" id="WP_020448081.1">
    <property type="nucleotide sequence ID" value="NZ_CAYAYA010000040.1"/>
</dbReference>